<accession>A0A8S3D8G2</accession>
<sequence length="61" mass="6640">MIEAYRAQHSQHRTPCKGGIRYSMDVNLDEVKALAALMTYKCACVDVPFGGGKAGVKINPK</sequence>
<proteinExistence type="inferred from homology"/>
<dbReference type="SUPFAM" id="SSF53223">
    <property type="entry name" value="Aminoacid dehydrogenase-like, N-terminal domain"/>
    <property type="match status" value="1"/>
</dbReference>
<comment type="similarity">
    <text evidence="1">Belongs to the Glu/Leu/Phe/Val dehydrogenases family.</text>
</comment>
<evidence type="ECO:0000256" key="1">
    <source>
        <dbReference type="ARBA" id="ARBA00006382"/>
    </source>
</evidence>
<gene>
    <name evidence="4" type="ORF">GIL414_LOCUS53841</name>
</gene>
<dbReference type="GO" id="GO:0004352">
    <property type="term" value="F:glutamate dehydrogenase (NAD+) activity"/>
    <property type="evidence" value="ECO:0007669"/>
    <property type="project" value="TreeGrafter"/>
</dbReference>
<dbReference type="GO" id="GO:0006538">
    <property type="term" value="P:L-glutamate catabolic process"/>
    <property type="evidence" value="ECO:0007669"/>
    <property type="project" value="TreeGrafter"/>
</dbReference>
<dbReference type="Gene3D" id="3.40.50.10860">
    <property type="entry name" value="Leucine Dehydrogenase, chain A, domain 1"/>
    <property type="match status" value="1"/>
</dbReference>
<dbReference type="PANTHER" id="PTHR11606">
    <property type="entry name" value="GLUTAMATE DEHYDROGENASE"/>
    <property type="match status" value="1"/>
</dbReference>
<organism evidence="4 5">
    <name type="scientific">Rotaria magnacalcarata</name>
    <dbReference type="NCBI Taxonomy" id="392030"/>
    <lineage>
        <taxon>Eukaryota</taxon>
        <taxon>Metazoa</taxon>
        <taxon>Spiralia</taxon>
        <taxon>Gnathifera</taxon>
        <taxon>Rotifera</taxon>
        <taxon>Eurotatoria</taxon>
        <taxon>Bdelloidea</taxon>
        <taxon>Philodinida</taxon>
        <taxon>Philodinidae</taxon>
        <taxon>Rotaria</taxon>
    </lineage>
</organism>
<evidence type="ECO:0000313" key="5">
    <source>
        <dbReference type="Proteomes" id="UP000681720"/>
    </source>
</evidence>
<comment type="caution">
    <text evidence="4">The sequence shown here is derived from an EMBL/GenBank/DDBJ whole genome shotgun (WGS) entry which is preliminary data.</text>
</comment>
<dbReference type="InterPro" id="IPR033524">
    <property type="entry name" value="Glu/Leu/Phe/Val_DH_AS"/>
</dbReference>
<dbReference type="InterPro" id="IPR006097">
    <property type="entry name" value="Glu/Leu/Phe/Val/Trp_DH_dimer"/>
</dbReference>
<keyword evidence="2" id="KW-0560">Oxidoreductase</keyword>
<dbReference type="InterPro" id="IPR046346">
    <property type="entry name" value="Aminoacid_DH-like_N_sf"/>
</dbReference>
<dbReference type="GO" id="GO:0005739">
    <property type="term" value="C:mitochondrion"/>
    <property type="evidence" value="ECO:0007669"/>
    <property type="project" value="TreeGrafter"/>
</dbReference>
<dbReference type="EMBL" id="CAJOBJ010187530">
    <property type="protein sequence ID" value="CAF4941476.1"/>
    <property type="molecule type" value="Genomic_DNA"/>
</dbReference>
<name>A0A8S3D8G2_9BILA</name>
<protein>
    <recommendedName>
        <fullName evidence="3">Glutamate/phenylalanine/leucine/valine/L-tryptophan dehydrogenase dimerisation domain-containing protein</fullName>
    </recommendedName>
</protein>
<dbReference type="Pfam" id="PF02812">
    <property type="entry name" value="ELFV_dehydrog_N"/>
    <property type="match status" value="1"/>
</dbReference>
<dbReference type="PROSITE" id="PS00074">
    <property type="entry name" value="GLFV_DEHYDROGENASE"/>
    <property type="match status" value="1"/>
</dbReference>
<evidence type="ECO:0000259" key="3">
    <source>
        <dbReference type="Pfam" id="PF02812"/>
    </source>
</evidence>
<reference evidence="4" key="1">
    <citation type="submission" date="2021-02" db="EMBL/GenBank/DDBJ databases">
        <authorList>
            <person name="Nowell W R."/>
        </authorList>
    </citation>
    <scope>NUCLEOTIDE SEQUENCE</scope>
</reference>
<dbReference type="PANTHER" id="PTHR11606:SF13">
    <property type="entry name" value="GLUTAMATE DEHYDROGENASE 1, MITOCHONDRIAL"/>
    <property type="match status" value="1"/>
</dbReference>
<feature type="domain" description="Glutamate/phenylalanine/leucine/valine/L-tryptophan dehydrogenase dimerisation" evidence="3">
    <location>
        <begin position="1"/>
        <end position="61"/>
    </location>
</feature>
<dbReference type="Proteomes" id="UP000681720">
    <property type="component" value="Unassembled WGS sequence"/>
</dbReference>
<evidence type="ECO:0000256" key="2">
    <source>
        <dbReference type="ARBA" id="ARBA00023002"/>
    </source>
</evidence>
<feature type="non-terminal residue" evidence="4">
    <location>
        <position position="61"/>
    </location>
</feature>
<evidence type="ECO:0000313" key="4">
    <source>
        <dbReference type="EMBL" id="CAF4941476.1"/>
    </source>
</evidence>
<dbReference type="AlphaFoldDB" id="A0A8S3D8G2"/>